<dbReference type="CDD" id="cd01335">
    <property type="entry name" value="Radical_SAM"/>
    <property type="match status" value="1"/>
</dbReference>
<evidence type="ECO:0000313" key="7">
    <source>
        <dbReference type="EMBL" id="QIJ71884.1"/>
    </source>
</evidence>
<evidence type="ECO:0000256" key="6">
    <source>
        <dbReference type="ARBA" id="ARBA00023014"/>
    </source>
</evidence>
<dbReference type="Proteomes" id="UP000502179">
    <property type="component" value="Chromosome"/>
</dbReference>
<dbReference type="GO" id="GO:0046872">
    <property type="term" value="F:metal ion binding"/>
    <property type="evidence" value="ECO:0007669"/>
    <property type="project" value="UniProtKB-KW"/>
</dbReference>
<evidence type="ECO:0000313" key="8">
    <source>
        <dbReference type="Proteomes" id="UP000502179"/>
    </source>
</evidence>
<gene>
    <name evidence="7" type="ORF">G4V39_06230</name>
</gene>
<dbReference type="AlphaFoldDB" id="A0A6G7PW22"/>
<dbReference type="InterPro" id="IPR012840">
    <property type="entry name" value="NrdG2"/>
</dbReference>
<comment type="cofactor">
    <cofactor evidence="1">
        <name>[4Fe-4S] cluster</name>
        <dbReference type="ChEBI" id="CHEBI:49883"/>
    </cofactor>
</comment>
<dbReference type="InterPro" id="IPR007197">
    <property type="entry name" value="rSAM"/>
</dbReference>
<reference evidence="7 8" key="1">
    <citation type="submission" date="2020-02" db="EMBL/GenBank/DDBJ databases">
        <title>Genome analysis of Thermosulfuriphilus ammonigenes ST65T, an anaerobic thermophilic chemolithoautotrophic bacterium isolated from a deep-sea hydrothermal vent.</title>
        <authorList>
            <person name="Slobodkina G."/>
            <person name="Allioux M."/>
            <person name="Merkel A."/>
            <person name="Alain K."/>
            <person name="Jebbar M."/>
            <person name="Slobodkin A."/>
        </authorList>
    </citation>
    <scope>NUCLEOTIDE SEQUENCE [LARGE SCALE GENOMIC DNA]</scope>
    <source>
        <strain evidence="7 8">ST65</strain>
    </source>
</reference>
<dbReference type="SFLD" id="SFLDG01067">
    <property type="entry name" value="SPASM/twitch_domain_containing"/>
    <property type="match status" value="1"/>
</dbReference>
<dbReference type="Gene3D" id="3.20.20.70">
    <property type="entry name" value="Aldolase class I"/>
    <property type="match status" value="1"/>
</dbReference>
<dbReference type="GO" id="GO:0051539">
    <property type="term" value="F:4 iron, 4 sulfur cluster binding"/>
    <property type="evidence" value="ECO:0007669"/>
    <property type="project" value="UniProtKB-KW"/>
</dbReference>
<keyword evidence="5" id="KW-0408">Iron</keyword>
<proteinExistence type="predicted"/>
<evidence type="ECO:0000256" key="1">
    <source>
        <dbReference type="ARBA" id="ARBA00001966"/>
    </source>
</evidence>
<dbReference type="InterPro" id="IPR013785">
    <property type="entry name" value="Aldolase_TIM"/>
</dbReference>
<dbReference type="PANTHER" id="PTHR30352">
    <property type="entry name" value="PYRUVATE FORMATE-LYASE-ACTIVATING ENZYME"/>
    <property type="match status" value="1"/>
</dbReference>
<dbReference type="NCBIfam" id="TIGR02495">
    <property type="entry name" value="NrdG2"/>
    <property type="match status" value="1"/>
</dbReference>
<accession>A0A6G7PW22</accession>
<dbReference type="PROSITE" id="PS51918">
    <property type="entry name" value="RADICAL_SAM"/>
    <property type="match status" value="1"/>
</dbReference>
<evidence type="ECO:0000256" key="3">
    <source>
        <dbReference type="ARBA" id="ARBA00022691"/>
    </source>
</evidence>
<dbReference type="InterPro" id="IPR034457">
    <property type="entry name" value="Organic_radical-activating"/>
</dbReference>
<name>A0A6G7PW22_9BACT</name>
<protein>
    <submittedName>
        <fullName evidence="7">Anaerobic ribonucleoside-triphosphate reductase activating protein</fullName>
    </submittedName>
</protein>
<dbReference type="GO" id="GO:0003824">
    <property type="term" value="F:catalytic activity"/>
    <property type="evidence" value="ECO:0007669"/>
    <property type="project" value="InterPro"/>
</dbReference>
<organism evidence="7 8">
    <name type="scientific">Thermosulfuriphilus ammonigenes</name>
    <dbReference type="NCBI Taxonomy" id="1936021"/>
    <lineage>
        <taxon>Bacteria</taxon>
        <taxon>Pseudomonadati</taxon>
        <taxon>Thermodesulfobacteriota</taxon>
        <taxon>Thermodesulfobacteria</taxon>
        <taxon>Thermodesulfobacteriales</taxon>
        <taxon>Thermodesulfobacteriaceae</taxon>
        <taxon>Thermosulfuriphilus</taxon>
    </lineage>
</organism>
<dbReference type="EMBL" id="CP048877">
    <property type="protein sequence ID" value="QIJ71884.1"/>
    <property type="molecule type" value="Genomic_DNA"/>
</dbReference>
<dbReference type="SFLD" id="SFLDS00029">
    <property type="entry name" value="Radical_SAM"/>
    <property type="match status" value="1"/>
</dbReference>
<keyword evidence="4" id="KW-0479">Metal-binding</keyword>
<evidence type="ECO:0000256" key="5">
    <source>
        <dbReference type="ARBA" id="ARBA00023004"/>
    </source>
</evidence>
<dbReference type="KEGG" id="tav:G4V39_06230"/>
<keyword evidence="3" id="KW-0949">S-adenosyl-L-methionine</keyword>
<dbReference type="PANTHER" id="PTHR30352:SF5">
    <property type="entry name" value="PYRUVATE FORMATE-LYASE 1-ACTIVATING ENZYME"/>
    <property type="match status" value="1"/>
</dbReference>
<sequence length="247" mass="27950">MRLPEIKGFLESSFIDWPGRLTASIWLAGCNLRCPFCHNRDLVLSPETLPNWPLKEVLRRLRKNRLFVESVCISGGEPTIHPGLADLLEIFKNEGLAVKLDTNGTQPQVLRELILKGLVDFVAMDVKAPLESRLYRRITGKNIDISKIKESISIILETGVEHLFRMTVVPGFHSPEVVFAWVQDLQGAQRLTLQNFSPHRCLDKTLESLRPFDEKEFSALCALVEENHLITSESERARSSTIATSFT</sequence>
<evidence type="ECO:0000256" key="2">
    <source>
        <dbReference type="ARBA" id="ARBA00022485"/>
    </source>
</evidence>
<keyword evidence="2" id="KW-0004">4Fe-4S</keyword>
<keyword evidence="6" id="KW-0411">Iron-sulfur</keyword>
<dbReference type="Pfam" id="PF04055">
    <property type="entry name" value="Radical_SAM"/>
    <property type="match status" value="1"/>
</dbReference>
<dbReference type="InterPro" id="IPR058240">
    <property type="entry name" value="rSAM_sf"/>
</dbReference>
<dbReference type="RefSeq" id="WP_166032102.1">
    <property type="nucleotide sequence ID" value="NZ_CP048877.1"/>
</dbReference>
<dbReference type="SFLD" id="SFLDG01094">
    <property type="entry name" value="Uncharacterised_Radical_SAM_Su"/>
    <property type="match status" value="1"/>
</dbReference>
<dbReference type="SUPFAM" id="SSF102114">
    <property type="entry name" value="Radical SAM enzymes"/>
    <property type="match status" value="1"/>
</dbReference>
<evidence type="ECO:0000256" key="4">
    <source>
        <dbReference type="ARBA" id="ARBA00022723"/>
    </source>
</evidence>
<keyword evidence="8" id="KW-1185">Reference proteome</keyword>